<comment type="caution">
    <text evidence="11">The sequence shown here is derived from an EMBL/GenBank/DDBJ whole genome shotgun (WGS) entry which is preliminary data.</text>
</comment>
<accession>A0A5R9E383</accession>
<protein>
    <recommendedName>
        <fullName evidence="5 10">Transaldolase</fullName>
        <ecNumber evidence="5 10">2.2.1.2</ecNumber>
    </recommendedName>
</protein>
<keyword evidence="9 10" id="KW-0704">Schiff base</keyword>
<evidence type="ECO:0000256" key="6">
    <source>
        <dbReference type="ARBA" id="ARBA00022490"/>
    </source>
</evidence>
<comment type="similarity">
    <text evidence="4 10">Belongs to the transaldolase family. Type 2 subfamily.</text>
</comment>
<dbReference type="GO" id="GO:0005975">
    <property type="term" value="P:carbohydrate metabolic process"/>
    <property type="evidence" value="ECO:0007669"/>
    <property type="project" value="InterPro"/>
</dbReference>
<dbReference type="OrthoDB" id="4162754at2"/>
<comment type="caution">
    <text evidence="10">Lacks conserved residue(s) required for the propagation of feature annotation.</text>
</comment>
<gene>
    <name evidence="10" type="primary">tal</name>
    <name evidence="11" type="ORF">FEF34_03985</name>
</gene>
<reference evidence="11 12" key="1">
    <citation type="submission" date="2019-05" db="EMBL/GenBank/DDBJ databases">
        <title>Streptomyces marianii sp. nov., a novel marine actinomycete from southern coast of India.</title>
        <authorList>
            <person name="Iniyan A.M."/>
            <person name="Wink J."/>
            <person name="Ramprasad E."/>
            <person name="Ramana C.V."/>
            <person name="Bunk B."/>
            <person name="Sproer C."/>
            <person name="Joseph F.-J.R.S."/>
            <person name="Vincent S.G.P."/>
        </authorList>
    </citation>
    <scope>NUCLEOTIDE SEQUENCE [LARGE SCALE GENOMIC DNA]</scope>
    <source>
        <strain evidence="11 12">ICN19</strain>
    </source>
</reference>
<dbReference type="AlphaFoldDB" id="A0A5R9E383"/>
<keyword evidence="8 10" id="KW-0570">Pentose shunt</keyword>
<dbReference type="Pfam" id="PF00923">
    <property type="entry name" value="TAL_FSA"/>
    <property type="match status" value="1"/>
</dbReference>
<evidence type="ECO:0000256" key="10">
    <source>
        <dbReference type="HAMAP-Rule" id="MF_00493"/>
    </source>
</evidence>
<dbReference type="GO" id="GO:0006098">
    <property type="term" value="P:pentose-phosphate shunt"/>
    <property type="evidence" value="ECO:0007669"/>
    <property type="project" value="UniProtKB-UniRule"/>
</dbReference>
<dbReference type="HAMAP" id="MF_00493">
    <property type="entry name" value="Transaldolase_2"/>
    <property type="match status" value="1"/>
</dbReference>
<dbReference type="Gene3D" id="3.20.20.70">
    <property type="entry name" value="Aldolase class I"/>
    <property type="match status" value="1"/>
</dbReference>
<evidence type="ECO:0000313" key="11">
    <source>
        <dbReference type="EMBL" id="TLQ42473.1"/>
    </source>
</evidence>
<dbReference type="GO" id="GO:0005737">
    <property type="term" value="C:cytoplasm"/>
    <property type="evidence" value="ECO:0007669"/>
    <property type="project" value="UniProtKB-SubCell"/>
</dbReference>
<dbReference type="PANTHER" id="PTHR10683">
    <property type="entry name" value="TRANSALDOLASE"/>
    <property type="match status" value="1"/>
</dbReference>
<proteinExistence type="inferred from homology"/>
<organism evidence="11 12">
    <name type="scientific">Streptomyces marianii</name>
    <dbReference type="NCBI Taxonomy" id="1817406"/>
    <lineage>
        <taxon>Bacteria</taxon>
        <taxon>Bacillati</taxon>
        <taxon>Actinomycetota</taxon>
        <taxon>Actinomycetes</taxon>
        <taxon>Kitasatosporales</taxon>
        <taxon>Streptomycetaceae</taxon>
        <taxon>Streptomyces</taxon>
    </lineage>
</organism>
<dbReference type="InterPro" id="IPR013785">
    <property type="entry name" value="Aldolase_TIM"/>
</dbReference>
<comment type="catalytic activity">
    <reaction evidence="10">
        <text>D-sedoheptulose 7-phosphate + D-glyceraldehyde 3-phosphate = D-erythrose 4-phosphate + beta-D-fructose 6-phosphate</text>
        <dbReference type="Rhea" id="RHEA:17053"/>
        <dbReference type="ChEBI" id="CHEBI:16897"/>
        <dbReference type="ChEBI" id="CHEBI:57483"/>
        <dbReference type="ChEBI" id="CHEBI:57634"/>
        <dbReference type="ChEBI" id="CHEBI:59776"/>
        <dbReference type="EC" id="2.2.1.2"/>
    </reaction>
</comment>
<evidence type="ECO:0000256" key="3">
    <source>
        <dbReference type="ARBA" id="ARBA00004857"/>
    </source>
</evidence>
<dbReference type="SUPFAM" id="SSF51569">
    <property type="entry name" value="Aldolase"/>
    <property type="match status" value="1"/>
</dbReference>
<dbReference type="RefSeq" id="WP_138051883.1">
    <property type="nucleotide sequence ID" value="NZ_VAWE01000001.1"/>
</dbReference>
<evidence type="ECO:0000256" key="2">
    <source>
        <dbReference type="ARBA" id="ARBA00004496"/>
    </source>
</evidence>
<comment type="subcellular location">
    <subcellularLocation>
        <location evidence="2 10">Cytoplasm</location>
    </subcellularLocation>
</comment>
<sequence length="371" mass="38664">MRSAGAGLWLDGIGRQELYDGTLGRLVREHGVRGVCCVPAADGSAGPSAYAPHLAVLAWRDLSPGAALAELLAYDARWAADLLRPLHEASGGADGQVSVALDPRLAHDPVASVAAARRLGRAVGRSNVLVAIPATLRGLGVVEECLAAGIGVHATHVYSVERYVRVVESCFAGLERAVRAGRDPSRVAPVLSFAVDGLDAAVERRLGEADGGAAGAVRGRVAVASARIVRELHGRLLGSARWAGLARHGARAPRLLWGTPFAPPYGNGSERRAGYGARPSGGDLGLVAWDALRAVPAPVGARAATRAEEGPLTERAAWEVLAALPGLGICYRELATGLERWALVRSGRRSEEARAAVAAALCERRAYRDVA</sequence>
<evidence type="ECO:0000256" key="4">
    <source>
        <dbReference type="ARBA" id="ARBA00008426"/>
    </source>
</evidence>
<dbReference type="EMBL" id="VAWE01000001">
    <property type="protein sequence ID" value="TLQ42473.1"/>
    <property type="molecule type" value="Genomic_DNA"/>
</dbReference>
<dbReference type="PANTHER" id="PTHR10683:SF31">
    <property type="entry name" value="TRANSALDOLASE"/>
    <property type="match status" value="1"/>
</dbReference>
<keyword evidence="6 10" id="KW-0963">Cytoplasm</keyword>
<dbReference type="InterPro" id="IPR001585">
    <property type="entry name" value="TAL/FSA"/>
</dbReference>
<dbReference type="InterPro" id="IPR004732">
    <property type="entry name" value="Transaldolase_2"/>
</dbReference>
<dbReference type="Proteomes" id="UP000305921">
    <property type="component" value="Unassembled WGS sequence"/>
</dbReference>
<keyword evidence="7 10" id="KW-0808">Transferase</keyword>
<evidence type="ECO:0000313" key="12">
    <source>
        <dbReference type="Proteomes" id="UP000305921"/>
    </source>
</evidence>
<name>A0A5R9E383_9ACTN</name>
<comment type="function">
    <text evidence="1 10">Transaldolase is important for the balance of metabolites in the pentose-phosphate pathway.</text>
</comment>
<comment type="pathway">
    <text evidence="3 10">Carbohydrate degradation; pentose phosphate pathway; D-glyceraldehyde 3-phosphate and beta-D-fructose 6-phosphate from D-ribose 5-phosphate and D-xylulose 5-phosphate (non-oxidative stage): step 2/3.</text>
</comment>
<evidence type="ECO:0000256" key="7">
    <source>
        <dbReference type="ARBA" id="ARBA00022679"/>
    </source>
</evidence>
<evidence type="ECO:0000256" key="8">
    <source>
        <dbReference type="ARBA" id="ARBA00023126"/>
    </source>
</evidence>
<dbReference type="EC" id="2.2.1.2" evidence="5 10"/>
<keyword evidence="12" id="KW-1185">Reference proteome</keyword>
<dbReference type="UniPathway" id="UPA00115">
    <property type="reaction ID" value="UER00414"/>
</dbReference>
<evidence type="ECO:0000256" key="5">
    <source>
        <dbReference type="ARBA" id="ARBA00013151"/>
    </source>
</evidence>
<dbReference type="GO" id="GO:0004801">
    <property type="term" value="F:transaldolase activity"/>
    <property type="evidence" value="ECO:0007669"/>
    <property type="project" value="UniProtKB-UniRule"/>
</dbReference>
<evidence type="ECO:0000256" key="1">
    <source>
        <dbReference type="ARBA" id="ARBA00003518"/>
    </source>
</evidence>
<evidence type="ECO:0000256" key="9">
    <source>
        <dbReference type="ARBA" id="ARBA00023270"/>
    </source>
</evidence>